<dbReference type="PIRSF" id="PIRSF037846">
    <property type="entry name" value="Autolysin_YrvJ_prd"/>
    <property type="match status" value="1"/>
</dbReference>
<dbReference type="GO" id="GO:0071555">
    <property type="term" value="P:cell wall organization"/>
    <property type="evidence" value="ECO:0007669"/>
    <property type="project" value="UniProtKB-KW"/>
</dbReference>
<dbReference type="InterPro" id="IPR002508">
    <property type="entry name" value="MurNAc-LAA_cat"/>
</dbReference>
<name>A0A0A5I012_9BACI</name>
<dbReference type="PANTHER" id="PTHR30404:SF0">
    <property type="entry name" value="N-ACETYLMURAMOYL-L-ALANINE AMIDASE AMIC"/>
    <property type="match status" value="1"/>
</dbReference>
<dbReference type="eggNOG" id="COG0860">
    <property type="taxonomic scope" value="Bacteria"/>
</dbReference>
<feature type="domain" description="SH3b" evidence="3">
    <location>
        <begin position="27"/>
        <end position="90"/>
    </location>
</feature>
<gene>
    <name evidence="4" type="ORF">N784_01205</name>
</gene>
<dbReference type="GO" id="GO:0009253">
    <property type="term" value="P:peptidoglycan catabolic process"/>
    <property type="evidence" value="ECO:0007669"/>
    <property type="project" value="InterPro"/>
</dbReference>
<dbReference type="STRING" id="1385512.N784_01205"/>
<dbReference type="Pfam" id="PF01520">
    <property type="entry name" value="Amidase_3"/>
    <property type="match status" value="1"/>
</dbReference>
<dbReference type="EMBL" id="AVPG01000001">
    <property type="protein sequence ID" value="KGX89197.1"/>
    <property type="molecule type" value="Genomic_DNA"/>
</dbReference>
<dbReference type="SMART" id="SM00646">
    <property type="entry name" value="Ami_3"/>
    <property type="match status" value="1"/>
</dbReference>
<dbReference type="PANTHER" id="PTHR30404">
    <property type="entry name" value="N-ACETYLMURAMOYL-L-ALANINE AMIDASE"/>
    <property type="match status" value="1"/>
</dbReference>
<dbReference type="AlphaFoldDB" id="A0A0A5I012"/>
<dbReference type="Gene3D" id="2.30.30.40">
    <property type="entry name" value="SH3 Domains"/>
    <property type="match status" value="4"/>
</dbReference>
<dbReference type="InterPro" id="IPR003646">
    <property type="entry name" value="SH3-like_bac-type"/>
</dbReference>
<keyword evidence="2" id="KW-0961">Cell wall biogenesis/degradation</keyword>
<dbReference type="Pfam" id="PF08239">
    <property type="entry name" value="SH3_3"/>
    <property type="match status" value="4"/>
</dbReference>
<comment type="caution">
    <text evidence="4">The sequence shown here is derived from an EMBL/GenBank/DDBJ whole genome shotgun (WGS) entry which is preliminary data.</text>
</comment>
<dbReference type="PROSITE" id="PS51781">
    <property type="entry name" value="SH3B"/>
    <property type="match status" value="4"/>
</dbReference>
<dbReference type="InterPro" id="IPR017293">
    <property type="entry name" value="N-acetylmuramoyl-L-ala_amidase"/>
</dbReference>
<dbReference type="Proteomes" id="UP000030401">
    <property type="component" value="Unassembled WGS sequence"/>
</dbReference>
<protein>
    <recommendedName>
        <fullName evidence="3">SH3b domain-containing protein</fullName>
    </recommendedName>
</protein>
<reference evidence="4 5" key="1">
    <citation type="submission" date="2013-08" db="EMBL/GenBank/DDBJ databases">
        <authorList>
            <person name="Huang J."/>
            <person name="Wang G."/>
        </authorList>
    </citation>
    <scope>NUCLEOTIDE SEQUENCE [LARGE SCALE GENOMIC DNA]</scope>
    <source>
        <strain evidence="4 5">JSM 072002</strain>
    </source>
</reference>
<sequence length="492" mass="55170">MQMKKIVLLLLVFCLTDVLLIHERVVTAERVVIIDEPINVRSGPGVNNTIIGQVYMDDEYEKVTQKGNWIKIRYNGEAGWIHANYVTTVEAASSFNETAFVRVNGLNIRSKPTTSASILGQLNKGTKVQTITEQNNWVKISFQQKEGWIAKEYLQHNSGEPATAQQATKKGTITVQTPILNVRSEANMQSNTLAQVNQGDSFSYYQQVNGWYEIELPNGVKGWVANWLVSTQHASQQINGLITLLHDGTNIRQGPSTNSSIVGTGAQGEQYEVVHQENGWYEIEYNGATAYVADWIVTQDQNVYNEQASRQVGLQNKTIVIDPGHGGRDVGTTSTSGMYEKYLTLETAQRLEDKLELAGANVFLTRDDDSYITLSSRALLANIRSADAFLSLHYNSFPQSPDANGIGTFYYNEQHKAFAETMQRAMIEATGLNDRQTKRGDFHVIRENQQQALLLELGFLSNEKEAYYVQTNEYQEKIIRGITAGLIQHFSY</sequence>
<dbReference type="OrthoDB" id="9806267at2"/>
<dbReference type="GO" id="GO:0030288">
    <property type="term" value="C:outer membrane-bounded periplasmic space"/>
    <property type="evidence" value="ECO:0007669"/>
    <property type="project" value="TreeGrafter"/>
</dbReference>
<evidence type="ECO:0000256" key="2">
    <source>
        <dbReference type="ARBA" id="ARBA00023316"/>
    </source>
</evidence>
<proteinExistence type="predicted"/>
<dbReference type="SMART" id="SM00287">
    <property type="entry name" value="SH3b"/>
    <property type="match status" value="4"/>
</dbReference>
<dbReference type="CDD" id="cd02696">
    <property type="entry name" value="MurNAc-LAA"/>
    <property type="match status" value="1"/>
</dbReference>
<accession>A0A0A5I012</accession>
<keyword evidence="1" id="KW-0378">Hydrolase</keyword>
<evidence type="ECO:0000259" key="3">
    <source>
        <dbReference type="PROSITE" id="PS51781"/>
    </source>
</evidence>
<dbReference type="Gene3D" id="3.40.630.40">
    <property type="entry name" value="Zn-dependent exopeptidases"/>
    <property type="match status" value="1"/>
</dbReference>
<keyword evidence="5" id="KW-1185">Reference proteome</keyword>
<organism evidence="4 5">
    <name type="scientific">Pontibacillus litoralis JSM 072002</name>
    <dbReference type="NCBI Taxonomy" id="1385512"/>
    <lineage>
        <taxon>Bacteria</taxon>
        <taxon>Bacillati</taxon>
        <taxon>Bacillota</taxon>
        <taxon>Bacilli</taxon>
        <taxon>Bacillales</taxon>
        <taxon>Bacillaceae</taxon>
        <taxon>Pontibacillus</taxon>
    </lineage>
</organism>
<evidence type="ECO:0000313" key="5">
    <source>
        <dbReference type="Proteomes" id="UP000030401"/>
    </source>
</evidence>
<evidence type="ECO:0000313" key="4">
    <source>
        <dbReference type="EMBL" id="KGX89197.1"/>
    </source>
</evidence>
<dbReference type="SUPFAM" id="SSF53187">
    <property type="entry name" value="Zn-dependent exopeptidases"/>
    <property type="match status" value="1"/>
</dbReference>
<dbReference type="eggNOG" id="COG3103">
    <property type="taxonomic scope" value="Bacteria"/>
</dbReference>
<dbReference type="InterPro" id="IPR050695">
    <property type="entry name" value="N-acetylmuramoyl_amidase_3"/>
</dbReference>
<feature type="domain" description="SH3b" evidence="3">
    <location>
        <begin position="96"/>
        <end position="158"/>
    </location>
</feature>
<dbReference type="GO" id="GO:0008745">
    <property type="term" value="F:N-acetylmuramoyl-L-alanine amidase activity"/>
    <property type="evidence" value="ECO:0007669"/>
    <property type="project" value="InterPro"/>
</dbReference>
<dbReference type="eggNOG" id="COG3807">
    <property type="taxonomic scope" value="Bacteria"/>
</dbReference>
<feature type="domain" description="SH3b" evidence="3">
    <location>
        <begin position="168"/>
        <end position="232"/>
    </location>
</feature>
<evidence type="ECO:0000256" key="1">
    <source>
        <dbReference type="ARBA" id="ARBA00022801"/>
    </source>
</evidence>
<feature type="domain" description="SH3b" evidence="3">
    <location>
        <begin position="237"/>
        <end position="300"/>
    </location>
</feature>